<keyword evidence="1" id="KW-0732">Signal</keyword>
<dbReference type="Proteomes" id="UP001149822">
    <property type="component" value="Unassembled WGS sequence"/>
</dbReference>
<dbReference type="RefSeq" id="WP_268943167.1">
    <property type="nucleotide sequence ID" value="NZ_JAPTYD010000028.1"/>
</dbReference>
<reference evidence="2" key="1">
    <citation type="submission" date="2022-12" db="EMBL/GenBank/DDBJ databases">
        <title>Paracoccus sp. EF6 isolated from a lake water.</title>
        <authorList>
            <person name="Liu H."/>
        </authorList>
    </citation>
    <scope>NUCLEOTIDE SEQUENCE</scope>
    <source>
        <strain evidence="2">EF6</strain>
    </source>
</reference>
<sequence length="135" mass="14269">MKRFALVAILGLLASPALAWDEETDFRGLHIYTASGDGISATAVCDPDGAFIPPTNHLSITLDGDPLDGEYLIRSSTETHQGKMISGSAVSRDGQDWTGLISVLRSGSQIELTANGKTFRLDTGSPFPVDCDADA</sequence>
<accession>A0ABT4J7L2</accession>
<protein>
    <submittedName>
        <fullName evidence="2">Uncharacterized protein</fullName>
    </submittedName>
</protein>
<feature type="chain" id="PRO_5046862019" evidence="1">
    <location>
        <begin position="20"/>
        <end position="135"/>
    </location>
</feature>
<organism evidence="2 3">
    <name type="scientific">Paracoccus benzoatiresistens</name>
    <dbReference type="NCBI Taxonomy" id="2997341"/>
    <lineage>
        <taxon>Bacteria</taxon>
        <taxon>Pseudomonadati</taxon>
        <taxon>Pseudomonadota</taxon>
        <taxon>Alphaproteobacteria</taxon>
        <taxon>Rhodobacterales</taxon>
        <taxon>Paracoccaceae</taxon>
        <taxon>Paracoccus</taxon>
    </lineage>
</organism>
<keyword evidence="3" id="KW-1185">Reference proteome</keyword>
<name>A0ABT4J7L2_9RHOB</name>
<dbReference type="EMBL" id="JAPTYD010000028">
    <property type="protein sequence ID" value="MCZ0963105.1"/>
    <property type="molecule type" value="Genomic_DNA"/>
</dbReference>
<comment type="caution">
    <text evidence="2">The sequence shown here is derived from an EMBL/GenBank/DDBJ whole genome shotgun (WGS) entry which is preliminary data.</text>
</comment>
<evidence type="ECO:0000313" key="2">
    <source>
        <dbReference type="EMBL" id="MCZ0963105.1"/>
    </source>
</evidence>
<gene>
    <name evidence="2" type="ORF">OU682_15920</name>
</gene>
<feature type="signal peptide" evidence="1">
    <location>
        <begin position="1"/>
        <end position="19"/>
    </location>
</feature>
<evidence type="ECO:0000256" key="1">
    <source>
        <dbReference type="SAM" id="SignalP"/>
    </source>
</evidence>
<evidence type="ECO:0000313" key="3">
    <source>
        <dbReference type="Proteomes" id="UP001149822"/>
    </source>
</evidence>
<proteinExistence type="predicted"/>